<dbReference type="InterPro" id="IPR041902">
    <property type="entry name" value="CtsR_N_sf"/>
</dbReference>
<evidence type="ECO:0000313" key="11">
    <source>
        <dbReference type="Proteomes" id="UP000051739"/>
    </source>
</evidence>
<evidence type="ECO:0000256" key="7">
    <source>
        <dbReference type="PIRNR" id="PIRNR010607"/>
    </source>
</evidence>
<keyword evidence="3 7" id="KW-0678">Repressor</keyword>
<organism evidence="10 11">
    <name type="scientific">Limosilactobacillus gastricus DSM 16045</name>
    <dbReference type="NCBI Taxonomy" id="1423749"/>
    <lineage>
        <taxon>Bacteria</taxon>
        <taxon>Bacillati</taxon>
        <taxon>Bacillota</taxon>
        <taxon>Bacilli</taxon>
        <taxon>Lactobacillales</taxon>
        <taxon>Lactobacillaceae</taxon>
        <taxon>Limosilactobacillus</taxon>
    </lineage>
</organism>
<dbReference type="GO" id="GO:0006355">
    <property type="term" value="P:regulation of DNA-templated transcription"/>
    <property type="evidence" value="ECO:0007669"/>
    <property type="project" value="UniProtKB-UniRule"/>
</dbReference>
<dbReference type="Pfam" id="PF05848">
    <property type="entry name" value="CtsR"/>
    <property type="match status" value="1"/>
</dbReference>
<dbReference type="AlphaFoldDB" id="A0A0R1VA22"/>
<evidence type="ECO:0000256" key="3">
    <source>
        <dbReference type="ARBA" id="ARBA00022491"/>
    </source>
</evidence>
<gene>
    <name evidence="10" type="ORF">FC60_GL000206</name>
</gene>
<keyword evidence="11" id="KW-1185">Reference proteome</keyword>
<dbReference type="Proteomes" id="UP000051739">
    <property type="component" value="Unassembled WGS sequence"/>
</dbReference>
<dbReference type="InterPro" id="IPR008463">
    <property type="entry name" value="CtsR"/>
</dbReference>
<evidence type="ECO:0000259" key="8">
    <source>
        <dbReference type="Pfam" id="PF05848"/>
    </source>
</evidence>
<dbReference type="InterPro" id="IPR040465">
    <property type="entry name" value="CtsR_N"/>
</dbReference>
<dbReference type="EMBL" id="AZFN01000011">
    <property type="protein sequence ID" value="KRM02386.1"/>
    <property type="molecule type" value="Genomic_DNA"/>
</dbReference>
<proteinExistence type="inferred from homology"/>
<feature type="domain" description="CtsR N-terminal HTH" evidence="8">
    <location>
        <begin position="6"/>
        <end position="74"/>
    </location>
</feature>
<dbReference type="Gene3D" id="1.10.1200.150">
    <property type="entry name" value="Transcriptional regulator CtsR, C-terminal domain"/>
    <property type="match status" value="1"/>
</dbReference>
<dbReference type="InterPro" id="IPR041473">
    <property type="entry name" value="CtsR_C"/>
</dbReference>
<name>A0A0R1VA22_9LACO</name>
<dbReference type="PATRIC" id="fig|1423749.3.peg.206"/>
<evidence type="ECO:0000256" key="4">
    <source>
        <dbReference type="ARBA" id="ARBA00023015"/>
    </source>
</evidence>
<keyword evidence="5 7" id="KW-0238">DNA-binding</keyword>
<protein>
    <recommendedName>
        <fullName evidence="2 7">Transcriptional regulator CtsR</fullName>
    </recommendedName>
</protein>
<dbReference type="PIRSF" id="PIRSF010607">
    <property type="entry name" value="Txn_repr_CtsR"/>
    <property type="match status" value="1"/>
</dbReference>
<keyword evidence="6 7" id="KW-0804">Transcription</keyword>
<evidence type="ECO:0000259" key="9">
    <source>
        <dbReference type="Pfam" id="PF17727"/>
    </source>
</evidence>
<keyword evidence="4 7" id="KW-0805">Transcription regulation</keyword>
<dbReference type="InterPro" id="IPR041908">
    <property type="entry name" value="CtsR_C_sf"/>
</dbReference>
<comment type="caution">
    <text evidence="10">The sequence shown here is derived from an EMBL/GenBank/DDBJ whole genome shotgun (WGS) entry which is preliminary data.</text>
</comment>
<accession>A0A0R1VA22</accession>
<evidence type="ECO:0000256" key="2">
    <source>
        <dbReference type="ARBA" id="ARBA00014129"/>
    </source>
</evidence>
<feature type="domain" description="CtsR C-terminal dimerization" evidence="9">
    <location>
        <begin position="81"/>
        <end position="150"/>
    </location>
</feature>
<evidence type="ECO:0000313" key="10">
    <source>
        <dbReference type="EMBL" id="KRM02386.1"/>
    </source>
</evidence>
<reference evidence="10 11" key="1">
    <citation type="journal article" date="2015" name="Genome Announc.">
        <title>Expanding the biotechnology potential of lactobacilli through comparative genomics of 213 strains and associated genera.</title>
        <authorList>
            <person name="Sun Z."/>
            <person name="Harris H.M."/>
            <person name="McCann A."/>
            <person name="Guo C."/>
            <person name="Argimon S."/>
            <person name="Zhang W."/>
            <person name="Yang X."/>
            <person name="Jeffery I.B."/>
            <person name="Cooney J.C."/>
            <person name="Kagawa T.F."/>
            <person name="Liu W."/>
            <person name="Song Y."/>
            <person name="Salvetti E."/>
            <person name="Wrobel A."/>
            <person name="Rasinkangas P."/>
            <person name="Parkhill J."/>
            <person name="Rea M.C."/>
            <person name="O'Sullivan O."/>
            <person name="Ritari J."/>
            <person name="Douillard F.P."/>
            <person name="Paul Ross R."/>
            <person name="Yang R."/>
            <person name="Briner A.E."/>
            <person name="Felis G.E."/>
            <person name="de Vos W.M."/>
            <person name="Barrangou R."/>
            <person name="Klaenhammer T.R."/>
            <person name="Caufield P.W."/>
            <person name="Cui Y."/>
            <person name="Zhang H."/>
            <person name="O'Toole P.W."/>
        </authorList>
    </citation>
    <scope>NUCLEOTIDE SEQUENCE [LARGE SCALE GENOMIC DNA]</scope>
    <source>
        <strain evidence="10 11">DSM 16045</strain>
    </source>
</reference>
<evidence type="ECO:0000256" key="1">
    <source>
        <dbReference type="ARBA" id="ARBA00010189"/>
    </source>
</evidence>
<dbReference type="RefSeq" id="WP_007122719.1">
    <property type="nucleotide sequence ID" value="NZ_AZFN01000011.1"/>
</dbReference>
<comment type="similarity">
    <text evidence="1 7">Belongs to the CtsR family.</text>
</comment>
<evidence type="ECO:0000256" key="6">
    <source>
        <dbReference type="ARBA" id="ARBA00023163"/>
    </source>
</evidence>
<dbReference type="Pfam" id="PF17727">
    <property type="entry name" value="CtsR_C"/>
    <property type="match status" value="1"/>
</dbReference>
<dbReference type="GO" id="GO:0003677">
    <property type="term" value="F:DNA binding"/>
    <property type="evidence" value="ECO:0007669"/>
    <property type="project" value="UniProtKB-UniRule"/>
</dbReference>
<evidence type="ECO:0000256" key="5">
    <source>
        <dbReference type="ARBA" id="ARBA00023125"/>
    </source>
</evidence>
<dbReference type="Gene3D" id="3.30.56.130">
    <property type="entry name" value="Transcriptional regulator CtsR, winged HTH domain"/>
    <property type="match status" value="1"/>
</dbReference>
<sequence>MAEEKSMSDVIEQYLKSVLGDASQIEIRRSEIADHFDVVPSQINYVIKTRFTPQRGYFVESKRGGGGYIRIEKVSLLDGVDVLETLINGIGDLLTERDAAAVIKTLYQEQLITRREGDLMMTMISKQTLIIRDRYDQQRFRAHVMKMLLNRLRYES</sequence>